<name>A0AAV1DYR5_OLDCO</name>
<proteinExistence type="predicted"/>
<organism evidence="2 3">
    <name type="scientific">Oldenlandia corymbosa var. corymbosa</name>
    <dbReference type="NCBI Taxonomy" id="529605"/>
    <lineage>
        <taxon>Eukaryota</taxon>
        <taxon>Viridiplantae</taxon>
        <taxon>Streptophyta</taxon>
        <taxon>Embryophyta</taxon>
        <taxon>Tracheophyta</taxon>
        <taxon>Spermatophyta</taxon>
        <taxon>Magnoliopsida</taxon>
        <taxon>eudicotyledons</taxon>
        <taxon>Gunneridae</taxon>
        <taxon>Pentapetalae</taxon>
        <taxon>asterids</taxon>
        <taxon>lamiids</taxon>
        <taxon>Gentianales</taxon>
        <taxon>Rubiaceae</taxon>
        <taxon>Rubioideae</taxon>
        <taxon>Spermacoceae</taxon>
        <taxon>Hedyotis-Oldenlandia complex</taxon>
        <taxon>Oldenlandia</taxon>
    </lineage>
</organism>
<keyword evidence="1" id="KW-0812">Transmembrane</keyword>
<protein>
    <submittedName>
        <fullName evidence="2">OLC1v1012167C1</fullName>
    </submittedName>
</protein>
<keyword evidence="1" id="KW-1133">Transmembrane helix</keyword>
<reference evidence="2" key="1">
    <citation type="submission" date="2023-03" db="EMBL/GenBank/DDBJ databases">
        <authorList>
            <person name="Julca I."/>
        </authorList>
    </citation>
    <scope>NUCLEOTIDE SEQUENCE</scope>
</reference>
<keyword evidence="1" id="KW-0472">Membrane</keyword>
<accession>A0AAV1DYR5</accession>
<evidence type="ECO:0000313" key="2">
    <source>
        <dbReference type="EMBL" id="CAI9111843.1"/>
    </source>
</evidence>
<evidence type="ECO:0000313" key="3">
    <source>
        <dbReference type="Proteomes" id="UP001161247"/>
    </source>
</evidence>
<dbReference type="Proteomes" id="UP001161247">
    <property type="component" value="Chromosome 7"/>
</dbReference>
<sequence>MVLSYTYYYYLYLHRRRNSIMAKFPNYVILFLLLSAFAGVLEIESARVDSRAEAEKTAFGVRKMLDPPTEEVVEIMSEVVGKMFKRELEYRLTTKRCYERCIFAPVCVSAITGCHCEDTYCVKKELTPVLGSSQSE</sequence>
<feature type="transmembrane region" description="Helical" evidence="1">
    <location>
        <begin position="20"/>
        <end position="41"/>
    </location>
</feature>
<dbReference type="EMBL" id="OX459124">
    <property type="protein sequence ID" value="CAI9111843.1"/>
    <property type="molecule type" value="Genomic_DNA"/>
</dbReference>
<evidence type="ECO:0000256" key="1">
    <source>
        <dbReference type="SAM" id="Phobius"/>
    </source>
</evidence>
<keyword evidence="3" id="KW-1185">Reference proteome</keyword>
<dbReference type="AlphaFoldDB" id="A0AAV1DYR5"/>
<gene>
    <name evidence="2" type="ORF">OLC1_LOCUS19141</name>
</gene>